<evidence type="ECO:0000256" key="4">
    <source>
        <dbReference type="ARBA" id="ARBA00023136"/>
    </source>
</evidence>
<name>A0A3M7QVL6_BRAPC</name>
<dbReference type="Proteomes" id="UP000276133">
    <property type="component" value="Unassembled WGS sequence"/>
</dbReference>
<dbReference type="Pfam" id="PF00335">
    <property type="entry name" value="Tetraspanin"/>
    <property type="match status" value="1"/>
</dbReference>
<sequence length="241" mass="27654">MFPSFSLHPRILFNRSQMVKYERLESSLKIQTLSLCLIITSCILRWINIAKLNVIEEVGSEFNILPLLTYLTIAVILYGLFCALIGIFGLVSIYKLKKKFLVLWDIILGILVLINFLLTVAILILFPVLEGVIKSSVKDAIENALNNPINIFDWSVILNLQKQCRFLHDVSGKYKCCGLITPDDFNDLVKMECCIRPTPEIGCLVYLFELIKNYFYNLVCIPGGILFINFIINHFFHECYS</sequence>
<comment type="subcellular location">
    <subcellularLocation>
        <location evidence="1">Membrane</location>
        <topology evidence="1">Multi-pass membrane protein</topology>
    </subcellularLocation>
</comment>
<evidence type="ECO:0000256" key="3">
    <source>
        <dbReference type="ARBA" id="ARBA00022989"/>
    </source>
</evidence>
<keyword evidence="3 5" id="KW-1133">Transmembrane helix</keyword>
<gene>
    <name evidence="6" type="ORF">BpHYR1_011619</name>
</gene>
<proteinExistence type="predicted"/>
<organism evidence="6 7">
    <name type="scientific">Brachionus plicatilis</name>
    <name type="common">Marine rotifer</name>
    <name type="synonym">Brachionus muelleri</name>
    <dbReference type="NCBI Taxonomy" id="10195"/>
    <lineage>
        <taxon>Eukaryota</taxon>
        <taxon>Metazoa</taxon>
        <taxon>Spiralia</taxon>
        <taxon>Gnathifera</taxon>
        <taxon>Rotifera</taxon>
        <taxon>Eurotatoria</taxon>
        <taxon>Monogononta</taxon>
        <taxon>Pseudotrocha</taxon>
        <taxon>Ploima</taxon>
        <taxon>Brachionidae</taxon>
        <taxon>Brachionus</taxon>
    </lineage>
</organism>
<dbReference type="EMBL" id="REGN01005031">
    <property type="protein sequence ID" value="RNA15151.1"/>
    <property type="molecule type" value="Genomic_DNA"/>
</dbReference>
<dbReference type="InterPro" id="IPR018499">
    <property type="entry name" value="Tetraspanin/Peripherin"/>
</dbReference>
<evidence type="ECO:0000256" key="2">
    <source>
        <dbReference type="ARBA" id="ARBA00022692"/>
    </source>
</evidence>
<accession>A0A3M7QVL6</accession>
<evidence type="ECO:0000256" key="5">
    <source>
        <dbReference type="SAM" id="Phobius"/>
    </source>
</evidence>
<dbReference type="GO" id="GO:0016020">
    <property type="term" value="C:membrane"/>
    <property type="evidence" value="ECO:0007669"/>
    <property type="project" value="UniProtKB-SubCell"/>
</dbReference>
<dbReference type="AlphaFoldDB" id="A0A3M7QVL6"/>
<evidence type="ECO:0000256" key="1">
    <source>
        <dbReference type="ARBA" id="ARBA00004141"/>
    </source>
</evidence>
<comment type="caution">
    <text evidence="6">The sequence shown here is derived from an EMBL/GenBank/DDBJ whole genome shotgun (WGS) entry which is preliminary data.</text>
</comment>
<protein>
    <submittedName>
        <fullName evidence="6">Uncharacterized protein</fullName>
    </submittedName>
</protein>
<keyword evidence="2 5" id="KW-0812">Transmembrane</keyword>
<evidence type="ECO:0000313" key="7">
    <source>
        <dbReference type="Proteomes" id="UP000276133"/>
    </source>
</evidence>
<feature type="transmembrane region" description="Helical" evidence="5">
    <location>
        <begin position="214"/>
        <end position="236"/>
    </location>
</feature>
<feature type="transmembrane region" description="Helical" evidence="5">
    <location>
        <begin position="67"/>
        <end position="94"/>
    </location>
</feature>
<keyword evidence="7" id="KW-1185">Reference proteome</keyword>
<evidence type="ECO:0000313" key="6">
    <source>
        <dbReference type="EMBL" id="RNA15151.1"/>
    </source>
</evidence>
<keyword evidence="4 5" id="KW-0472">Membrane</keyword>
<feature type="transmembrane region" description="Helical" evidence="5">
    <location>
        <begin position="106"/>
        <end position="129"/>
    </location>
</feature>
<reference evidence="6 7" key="1">
    <citation type="journal article" date="2018" name="Sci. Rep.">
        <title>Genomic signatures of local adaptation to the degree of environmental predictability in rotifers.</title>
        <authorList>
            <person name="Franch-Gras L."/>
            <person name="Hahn C."/>
            <person name="Garcia-Roger E.M."/>
            <person name="Carmona M.J."/>
            <person name="Serra M."/>
            <person name="Gomez A."/>
        </authorList>
    </citation>
    <scope>NUCLEOTIDE SEQUENCE [LARGE SCALE GENOMIC DNA]</scope>
    <source>
        <strain evidence="6">HYR1</strain>
    </source>
</reference>
<dbReference type="OrthoDB" id="10470300at2759"/>